<evidence type="ECO:0000256" key="1">
    <source>
        <dbReference type="SAM" id="SignalP"/>
    </source>
</evidence>
<dbReference type="Proteomes" id="UP000219167">
    <property type="component" value="Unassembled WGS sequence"/>
</dbReference>
<feature type="signal peptide" evidence="1">
    <location>
        <begin position="1"/>
        <end position="21"/>
    </location>
</feature>
<dbReference type="RefSeq" id="WP_097143064.1">
    <property type="nucleotide sequence ID" value="NZ_OBQD01000032.1"/>
</dbReference>
<proteinExistence type="predicted"/>
<accession>A0A285V3S6</accession>
<keyword evidence="1" id="KW-0732">Signal</keyword>
<dbReference type="AlphaFoldDB" id="A0A285V3S6"/>
<feature type="chain" id="PRO_5011995752" description="YpeB-like protein with protease inhibitory function" evidence="1">
    <location>
        <begin position="22"/>
        <end position="104"/>
    </location>
</feature>
<reference evidence="2 3" key="1">
    <citation type="submission" date="2017-08" db="EMBL/GenBank/DDBJ databases">
        <authorList>
            <person name="de Groot N.N."/>
        </authorList>
    </citation>
    <scope>NUCLEOTIDE SEQUENCE [LARGE SCALE GENOMIC DNA]</scope>
    <source>
        <strain evidence="2 3">JC85</strain>
    </source>
</reference>
<evidence type="ECO:0008006" key="4">
    <source>
        <dbReference type="Google" id="ProtNLM"/>
    </source>
</evidence>
<keyword evidence="3" id="KW-1185">Reference proteome</keyword>
<evidence type="ECO:0000313" key="3">
    <source>
        <dbReference type="Proteomes" id="UP000219167"/>
    </source>
</evidence>
<sequence>MRALLCVGALALGFVAPPAGAAMGLEEMQAASGLADILTSAEHCGYTVDDQALQNYFVAKKLDTPEILAFIKDSMAGKKFSEKPNSSECTLSRSTAASIGVIAQ</sequence>
<gene>
    <name evidence="2" type="ORF">SAMN05892877_13212</name>
</gene>
<name>A0A285V3S6_9HYPH</name>
<organism evidence="2 3">
    <name type="scientific">Rhizobium subbaraonis</name>
    <dbReference type="NCBI Taxonomy" id="908946"/>
    <lineage>
        <taxon>Bacteria</taxon>
        <taxon>Pseudomonadati</taxon>
        <taxon>Pseudomonadota</taxon>
        <taxon>Alphaproteobacteria</taxon>
        <taxon>Hyphomicrobiales</taxon>
        <taxon>Rhizobiaceae</taxon>
        <taxon>Rhizobium/Agrobacterium group</taxon>
        <taxon>Rhizobium</taxon>
    </lineage>
</organism>
<evidence type="ECO:0000313" key="2">
    <source>
        <dbReference type="EMBL" id="SOC47656.1"/>
    </source>
</evidence>
<dbReference type="EMBL" id="OBQD01000032">
    <property type="protein sequence ID" value="SOC47656.1"/>
    <property type="molecule type" value="Genomic_DNA"/>
</dbReference>
<protein>
    <recommendedName>
        <fullName evidence="4">YpeB-like protein with protease inhibitory function</fullName>
    </recommendedName>
</protein>